<feature type="compositionally biased region" description="Low complexity" evidence="2">
    <location>
        <begin position="1141"/>
        <end position="1180"/>
    </location>
</feature>
<feature type="compositionally biased region" description="Polar residues" evidence="2">
    <location>
        <begin position="1219"/>
        <end position="1255"/>
    </location>
</feature>
<feature type="region of interest" description="Disordered" evidence="2">
    <location>
        <begin position="979"/>
        <end position="1052"/>
    </location>
</feature>
<dbReference type="PANTHER" id="PTHR45589">
    <property type="entry name" value="WD REPEAT DOMAIN 62, ISOFORM G"/>
    <property type="match status" value="1"/>
</dbReference>
<feature type="region of interest" description="Disordered" evidence="2">
    <location>
        <begin position="1522"/>
        <end position="1669"/>
    </location>
</feature>
<feature type="compositionally biased region" description="Polar residues" evidence="2">
    <location>
        <begin position="1200"/>
        <end position="1212"/>
    </location>
</feature>
<feature type="region of interest" description="Disordered" evidence="2">
    <location>
        <begin position="1"/>
        <end position="96"/>
    </location>
</feature>
<feature type="compositionally biased region" description="Low complexity" evidence="2">
    <location>
        <begin position="1269"/>
        <end position="1278"/>
    </location>
</feature>
<feature type="region of interest" description="Disordered" evidence="2">
    <location>
        <begin position="1875"/>
        <end position="1904"/>
    </location>
</feature>
<feature type="region of interest" description="Disordered" evidence="2">
    <location>
        <begin position="924"/>
        <end position="946"/>
    </location>
</feature>
<proteinExistence type="predicted"/>
<feature type="compositionally biased region" description="Basic and acidic residues" evidence="2">
    <location>
        <begin position="1340"/>
        <end position="1354"/>
    </location>
</feature>
<feature type="compositionally biased region" description="Low complexity" evidence="2">
    <location>
        <begin position="1"/>
        <end position="37"/>
    </location>
</feature>
<feature type="domain" description="MABP1/WDR62 second WD40" evidence="3">
    <location>
        <begin position="496"/>
        <end position="860"/>
    </location>
</feature>
<dbReference type="PROSITE" id="PS50082">
    <property type="entry name" value="WD_REPEATS_2"/>
    <property type="match status" value="3"/>
</dbReference>
<dbReference type="GO" id="GO:0007099">
    <property type="term" value="P:centriole replication"/>
    <property type="evidence" value="ECO:0007669"/>
    <property type="project" value="TreeGrafter"/>
</dbReference>
<feature type="repeat" description="WD" evidence="1">
    <location>
        <begin position="219"/>
        <end position="262"/>
    </location>
</feature>
<feature type="compositionally biased region" description="Polar residues" evidence="2">
    <location>
        <begin position="1522"/>
        <end position="1557"/>
    </location>
</feature>
<keyword evidence="1" id="KW-0853">WD repeat</keyword>
<evidence type="ECO:0000313" key="4">
    <source>
        <dbReference type="Proteomes" id="UP000515146"/>
    </source>
</evidence>
<feature type="region of interest" description="Disordered" evidence="2">
    <location>
        <begin position="1388"/>
        <end position="1435"/>
    </location>
</feature>
<dbReference type="OMA" id="WTARTET"/>
<keyword evidence="4" id="KW-1185">Reference proteome</keyword>
<dbReference type="InParanoid" id="A0A6P6YAT8"/>
<feature type="compositionally biased region" description="Polar residues" evidence="2">
    <location>
        <begin position="1581"/>
        <end position="1604"/>
    </location>
</feature>
<feature type="region of interest" description="Disordered" evidence="2">
    <location>
        <begin position="1141"/>
        <end position="1376"/>
    </location>
</feature>
<feature type="region of interest" description="Disordered" evidence="2">
    <location>
        <begin position="1497"/>
        <end position="1516"/>
    </location>
</feature>
<reference evidence="5" key="1">
    <citation type="submission" date="2025-08" db="UniProtKB">
        <authorList>
            <consortium name="RefSeq"/>
        </authorList>
    </citation>
    <scope>IDENTIFICATION</scope>
    <source>
        <strain evidence="5">Airmid</strain>
    </source>
</reference>
<dbReference type="PANTHER" id="PTHR45589:SF1">
    <property type="entry name" value="WD REPEAT DOMAIN 62, ISOFORM G"/>
    <property type="match status" value="1"/>
</dbReference>
<dbReference type="Gene3D" id="2.130.10.10">
    <property type="entry name" value="YVTN repeat-like/Quinoprotein amine dehydrogenase"/>
    <property type="match status" value="4"/>
</dbReference>
<dbReference type="InterPro" id="IPR011047">
    <property type="entry name" value="Quinoprotein_ADH-like_sf"/>
</dbReference>
<feature type="compositionally biased region" description="Polar residues" evidence="2">
    <location>
        <begin position="38"/>
        <end position="87"/>
    </location>
</feature>
<evidence type="ECO:0000256" key="1">
    <source>
        <dbReference type="PROSITE-ProRule" id="PRU00221"/>
    </source>
</evidence>
<dbReference type="SMART" id="SM00320">
    <property type="entry name" value="WD40"/>
    <property type="match status" value="11"/>
</dbReference>
<feature type="compositionally biased region" description="Low complexity" evidence="2">
    <location>
        <begin position="1660"/>
        <end position="1669"/>
    </location>
</feature>
<feature type="compositionally biased region" description="Polar residues" evidence="2">
    <location>
        <begin position="1942"/>
        <end position="1969"/>
    </location>
</feature>
<dbReference type="PROSITE" id="PS50294">
    <property type="entry name" value="WD_REPEATS_REGION"/>
    <property type="match status" value="1"/>
</dbReference>
<feature type="compositionally biased region" description="Low complexity" evidence="2">
    <location>
        <begin position="1885"/>
        <end position="1904"/>
    </location>
</feature>
<feature type="compositionally biased region" description="Low complexity" evidence="2">
    <location>
        <begin position="582"/>
        <end position="598"/>
    </location>
</feature>
<dbReference type="InterPro" id="IPR056162">
    <property type="entry name" value="WD40_MABP1-WDR62_2nd"/>
</dbReference>
<feature type="region of interest" description="Disordered" evidence="2">
    <location>
        <begin position="1926"/>
        <end position="1969"/>
    </location>
</feature>
<organism evidence="4 5">
    <name type="scientific">Dermatophagoides pteronyssinus</name>
    <name type="common">European house dust mite</name>
    <dbReference type="NCBI Taxonomy" id="6956"/>
    <lineage>
        <taxon>Eukaryota</taxon>
        <taxon>Metazoa</taxon>
        <taxon>Ecdysozoa</taxon>
        <taxon>Arthropoda</taxon>
        <taxon>Chelicerata</taxon>
        <taxon>Arachnida</taxon>
        <taxon>Acari</taxon>
        <taxon>Acariformes</taxon>
        <taxon>Sarcoptiformes</taxon>
        <taxon>Astigmata</taxon>
        <taxon>Psoroptidia</taxon>
        <taxon>Analgoidea</taxon>
        <taxon>Pyroglyphidae</taxon>
        <taxon>Dermatophagoidinae</taxon>
        <taxon>Dermatophagoides</taxon>
    </lineage>
</organism>
<dbReference type="GO" id="GO:0072686">
    <property type="term" value="C:mitotic spindle"/>
    <property type="evidence" value="ECO:0007669"/>
    <property type="project" value="TreeGrafter"/>
</dbReference>
<dbReference type="OrthoDB" id="6154712at2759"/>
<feature type="compositionally biased region" description="Low complexity" evidence="2">
    <location>
        <begin position="1930"/>
        <end position="1941"/>
    </location>
</feature>
<feature type="region of interest" description="Disordered" evidence="2">
    <location>
        <begin position="581"/>
        <end position="600"/>
    </location>
</feature>
<dbReference type="Pfam" id="PF24782">
    <property type="entry name" value="WD40_MABP1-WDR62_2nd"/>
    <property type="match status" value="1"/>
</dbReference>
<feature type="compositionally biased region" description="Low complexity" evidence="2">
    <location>
        <begin position="1358"/>
        <end position="1376"/>
    </location>
</feature>
<feature type="repeat" description="WD" evidence="1">
    <location>
        <begin position="827"/>
        <end position="860"/>
    </location>
</feature>
<dbReference type="InterPro" id="IPR015943">
    <property type="entry name" value="WD40/YVTN_repeat-like_dom_sf"/>
</dbReference>
<feature type="compositionally biased region" description="Pro residues" evidence="2">
    <location>
        <begin position="1642"/>
        <end position="1651"/>
    </location>
</feature>
<feature type="compositionally biased region" description="Low complexity" evidence="2">
    <location>
        <begin position="1291"/>
        <end position="1336"/>
    </location>
</feature>
<feature type="compositionally biased region" description="Low complexity" evidence="2">
    <location>
        <begin position="1189"/>
        <end position="1199"/>
    </location>
</feature>
<feature type="compositionally biased region" description="Polar residues" evidence="2">
    <location>
        <begin position="1011"/>
        <end position="1030"/>
    </location>
</feature>
<feature type="compositionally biased region" description="Acidic residues" evidence="2">
    <location>
        <begin position="1419"/>
        <end position="1432"/>
    </location>
</feature>
<dbReference type="InterPro" id="IPR001680">
    <property type="entry name" value="WD40_rpt"/>
</dbReference>
<evidence type="ECO:0000313" key="5">
    <source>
        <dbReference type="RefSeq" id="XP_027202548.1"/>
    </source>
</evidence>
<name>A0A6P6YAT8_DERPT</name>
<dbReference type="Pfam" id="PF00400">
    <property type="entry name" value="WD40"/>
    <property type="match status" value="2"/>
</dbReference>
<dbReference type="SUPFAM" id="SSF50998">
    <property type="entry name" value="Quinoprotein alcohol dehydrogenase-like"/>
    <property type="match status" value="2"/>
</dbReference>
<sequence>MSFINFSNQQQQQQPSVVSITSTTTTTNNNNSSSNSSRRGSIHNNNDMTSNNISSGEWTARTETYNSYNDPFGDQINQQQPKQNDFESQPLIDPFDQNQNHTRTVIRKLGLKRNSQSNSSSTTLDSKVKLDRVIGLTVSNNASLDCDFYSGTVVYTSGCVLVLYNQRKNKQFHIINSLKKPITCCKFSKDGKYIVTGECGHQPQCRIWEISTGEQVACLSGHKYGINCVAFSPDGKYVVSIGSQHDMMVNVWDWRQNHIVASNKISVKIKSISFAENGQYFVTVGNRHVKFWYLDYHNDTTNANNQNKLKNKFESLPLMGRNAILGDQRNNYFCDVACDRRGSSGGNGSESTYAITKSGLLCEFNNRRLLNKWVELRTESANCITLSQNLICVGCSQGIIRCFRPQTLEFVTSLPRPHQLGIDIAKNFQSSRNESAKTMLMIKSMPKYPDTIAIVLDDLNKIVTAIYSDRSIYFWSFNDMKRIGKLNSFLYHSSCIWDIDVYPYNNSKNNRPLLPPGTFLTCSSDDTIRLWNIELDMKSTVASSANYIYKKNFFSPELMKILYMDPDLMYLCDQDLVPPPSTTKSTTTTTTNSTNGNTDQYDSKNGIRAIKFSNDGKHLASGDRCGNIRIFDLEMQKDLFKIEAHDGEVLCLEYSNEQQCGRALLVSASRDRFIHIYDVHRQYSCIQNIDDHSSSITSVKFVCCKQPNSLNLKLISCGADKSLIFRRQTDPDSDFRLEHQVAGKCTFFDMAVDQKKNHIVTASQDRLIRTYDVWTGKNLNNFKGSLSEDGALIKIAFDPSNTFLATSCTDKSIYIYDYQSGECLATTSGHSEIVTGLKFSLDGRHLISVSGDGCIFIWRLPIEMTNAIASKLGLPLISDSCHTTMLTNRSLNIPSSIHNDQDGILNRLDVSTLPKWVRKQMFEDRQQQQDKYSPSNSETKEFSKTLPRGRWAHRFMEENGNEMNPGLVKAYATNFEALASSRSQPTTPSGIGSPSFKDSLNRQQQQNNNRLSMINITSRDNPRTKSSMSSGVDEDDDNTTDSDNTNDSSYKVNKIITNDHHYRGSSRLLLEKNPNDHYSSSMVSSISMANIPYDDDDDDNQLSNEMNIKNQYNSLYISQENLEKIDQRNRYLKNVFENLDKNNINNDNNSDDSGINQIDNHSSLSSNSTLVNQQNQNSLSPPQPNIRHSLSSRSSTTSTNNKIIESPPSTTNDSKDCNETITDDATLSDITDINPDQRSSSSLSPEGLTATNNENDSTKFPILDTINEQQQQQSSSSSTLTNKENGDGGKNLSDSSKINNNSSSVTSATVDTITTISKDNAKSTPTTTSATTQQPTFISKKREELSKTLSEVKRRLQSVGSSTTPTSSSSLMTNSRSVINLRQSTLFSTTESDNQQQQQQQQYSHRNIRHRNRRIDLTSGDDDYDNDDDDDGQNNSYHSLSVDAFRKSISLSDLSHHSSCTLPRKLSIYRVNNQQTAQTSMNNYQFAPLWDQRRVGQSATNGTGSLSRTPSSNQLNKVDMMRSQSTLCRQPQQQQPGLWNNSAVNTNQSPASGTPVVNPSAVHLKPPPPATTPNGMINPRSGRSSAPPSQFRKSIATVSCASSSRRGDSTEDDEEMENDGGSAINSDDDNNSTSDERRILRPPRPVTPPKPNILKQIRRSSNSANVNGNGNPMMMMTAVASPNPSPYLNQQHPHQHYIQNPHQPIMSHHHHHHQRPRRLWSTMDTSMRSSKSEFNLANIGRDVPLSSSPLSSTMMRRRNHSGQMWPPPPSVVPNPALINNVDNRLDLYMTNPSSIPLSLDLCQHLVNEMNFLTNYASRIYERASYSDNQTTVVDYLKETLGQVSRDIQGIVGRSPTMNNKQAINANKQPDIVNIHNDKQGANGAQQNLDNPLSLNNNSQNNIENDPQTQQMFQQFMTFLKMTKNVNSGQLTPTAPTTTSSLINGQSSANHQQQQTSNKIITNNGNVNSD</sequence>
<dbReference type="RefSeq" id="XP_027202548.1">
    <property type="nucleotide sequence ID" value="XM_027346747.1"/>
</dbReference>
<dbReference type="Proteomes" id="UP000515146">
    <property type="component" value="Unplaced"/>
</dbReference>
<dbReference type="KEGG" id="dpte:113796468"/>
<protein>
    <submittedName>
        <fullName evidence="5">Uncharacterized protein LOC113796468 isoform X1</fullName>
    </submittedName>
</protein>
<evidence type="ECO:0000256" key="2">
    <source>
        <dbReference type="SAM" id="MobiDB-lite"/>
    </source>
</evidence>
<dbReference type="InterPro" id="IPR052779">
    <property type="entry name" value="WDR62"/>
</dbReference>
<feature type="compositionally biased region" description="Polar residues" evidence="2">
    <location>
        <begin position="980"/>
        <end position="998"/>
    </location>
</feature>
<accession>A0A6P6YAT8</accession>
<evidence type="ECO:0000259" key="3">
    <source>
        <dbReference type="Pfam" id="PF24782"/>
    </source>
</evidence>
<feature type="repeat" description="WD" evidence="1">
    <location>
        <begin position="785"/>
        <end position="826"/>
    </location>
</feature>
<feature type="compositionally biased region" description="Low complexity" evidence="2">
    <location>
        <begin position="1001"/>
        <end position="1010"/>
    </location>
</feature>
<gene>
    <name evidence="5" type="primary">LOC113796468</name>
</gene>